<evidence type="ECO:0000313" key="3">
    <source>
        <dbReference type="Proteomes" id="UP000636505"/>
    </source>
</evidence>
<protein>
    <submittedName>
        <fullName evidence="2">Na+/H+ antiporter subunit E</fullName>
    </submittedName>
</protein>
<evidence type="ECO:0000313" key="2">
    <source>
        <dbReference type="EMBL" id="MBE9075724.1"/>
    </source>
</evidence>
<organism evidence="2 3">
    <name type="scientific">Vasconcelosia minhoensis LEGE 07310</name>
    <dbReference type="NCBI Taxonomy" id="915328"/>
    <lineage>
        <taxon>Bacteria</taxon>
        <taxon>Bacillati</taxon>
        <taxon>Cyanobacteriota</taxon>
        <taxon>Cyanophyceae</taxon>
        <taxon>Nodosilineales</taxon>
        <taxon>Cymatolegaceae</taxon>
        <taxon>Vasconcelosia</taxon>
        <taxon>Vasconcelosia minhoensis</taxon>
    </lineage>
</organism>
<dbReference type="AlphaFoldDB" id="A0A8J7DQ11"/>
<keyword evidence="1" id="KW-0472">Membrane</keyword>
<dbReference type="RefSeq" id="WP_193904387.1">
    <property type="nucleotide sequence ID" value="NZ_JADEXG010000001.1"/>
</dbReference>
<name>A0A8J7DQ11_9CYAN</name>
<sequence length="140" mass="16196">MIGYLDLLLRLTIWFLLTADLSLANIVIGVSVALLLPRSYTSLAVLKDLLRILGEIIIAIPKAYFEAFEMMFRPHGREDIIMERAKPRRTPGLIFLDIFLITFTPKTIVLKYHEDGWYEVHRVRRRRGKREEARVKGGTG</sequence>
<keyword evidence="1" id="KW-1133">Transmembrane helix</keyword>
<dbReference type="Pfam" id="PF01899">
    <property type="entry name" value="MNHE"/>
    <property type="match status" value="1"/>
</dbReference>
<proteinExistence type="predicted"/>
<dbReference type="InterPro" id="IPR002758">
    <property type="entry name" value="Cation_antiport_E"/>
</dbReference>
<accession>A0A8J7DQ11</accession>
<dbReference type="EMBL" id="JADEXG010000001">
    <property type="protein sequence ID" value="MBE9075724.1"/>
    <property type="molecule type" value="Genomic_DNA"/>
</dbReference>
<gene>
    <name evidence="2" type="ORF">IQ241_00150</name>
</gene>
<comment type="caution">
    <text evidence="2">The sequence shown here is derived from an EMBL/GenBank/DDBJ whole genome shotgun (WGS) entry which is preliminary data.</text>
</comment>
<dbReference type="Proteomes" id="UP000636505">
    <property type="component" value="Unassembled WGS sequence"/>
</dbReference>
<evidence type="ECO:0000256" key="1">
    <source>
        <dbReference type="SAM" id="Phobius"/>
    </source>
</evidence>
<keyword evidence="3" id="KW-1185">Reference proteome</keyword>
<feature type="transmembrane region" description="Helical" evidence="1">
    <location>
        <begin position="12"/>
        <end position="37"/>
    </location>
</feature>
<dbReference type="GO" id="GO:0016020">
    <property type="term" value="C:membrane"/>
    <property type="evidence" value="ECO:0007669"/>
    <property type="project" value="InterPro"/>
</dbReference>
<keyword evidence="1" id="KW-0812">Transmembrane</keyword>
<reference evidence="2" key="1">
    <citation type="submission" date="2020-10" db="EMBL/GenBank/DDBJ databases">
        <authorList>
            <person name="Castelo-Branco R."/>
            <person name="Eusebio N."/>
            <person name="Adriana R."/>
            <person name="Vieira A."/>
            <person name="Brugerolle De Fraissinette N."/>
            <person name="Rezende De Castro R."/>
            <person name="Schneider M.P."/>
            <person name="Vasconcelos V."/>
            <person name="Leao P.N."/>
        </authorList>
    </citation>
    <scope>NUCLEOTIDE SEQUENCE</scope>
    <source>
        <strain evidence="2">LEGE 07310</strain>
    </source>
</reference>
<dbReference type="GO" id="GO:0008324">
    <property type="term" value="F:monoatomic cation transmembrane transporter activity"/>
    <property type="evidence" value="ECO:0007669"/>
    <property type="project" value="InterPro"/>
</dbReference>